<comment type="caution">
    <text evidence="1">The sequence shown here is derived from an EMBL/GenBank/DDBJ whole genome shotgun (WGS) entry which is preliminary data.</text>
</comment>
<accession>X1L936</accession>
<evidence type="ECO:0000313" key="1">
    <source>
        <dbReference type="EMBL" id="GAH90663.1"/>
    </source>
</evidence>
<reference evidence="1" key="1">
    <citation type="journal article" date="2014" name="Front. Microbiol.">
        <title>High frequency of phylogenetically diverse reductive dehalogenase-homologous genes in deep subseafloor sedimentary metagenomes.</title>
        <authorList>
            <person name="Kawai M."/>
            <person name="Futagami T."/>
            <person name="Toyoda A."/>
            <person name="Takaki Y."/>
            <person name="Nishi S."/>
            <person name="Hori S."/>
            <person name="Arai W."/>
            <person name="Tsubouchi T."/>
            <person name="Morono Y."/>
            <person name="Uchiyama I."/>
            <person name="Ito T."/>
            <person name="Fujiyama A."/>
            <person name="Inagaki F."/>
            <person name="Takami H."/>
        </authorList>
    </citation>
    <scope>NUCLEOTIDE SEQUENCE</scope>
    <source>
        <strain evidence="1">Expedition CK06-06</strain>
    </source>
</reference>
<organism evidence="1">
    <name type="scientific">marine sediment metagenome</name>
    <dbReference type="NCBI Taxonomy" id="412755"/>
    <lineage>
        <taxon>unclassified sequences</taxon>
        <taxon>metagenomes</taxon>
        <taxon>ecological metagenomes</taxon>
    </lineage>
</organism>
<gene>
    <name evidence="1" type="ORF">S06H3_05979</name>
</gene>
<proteinExistence type="predicted"/>
<protein>
    <submittedName>
        <fullName evidence="1">Uncharacterized protein</fullName>
    </submittedName>
</protein>
<name>X1L936_9ZZZZ</name>
<sequence length="68" mass="7374">MAVYQPQLIQIGAQVNIKPPGSNVALHPADKAITPGIKNPLRDITGSCPIPQLRVINVEQAIYDSKDR</sequence>
<dbReference type="AlphaFoldDB" id="X1L936"/>
<dbReference type="EMBL" id="BARV01002272">
    <property type="protein sequence ID" value="GAH90663.1"/>
    <property type="molecule type" value="Genomic_DNA"/>
</dbReference>